<dbReference type="AlphaFoldDB" id="A0A0A9AGA7"/>
<reference evidence="1" key="1">
    <citation type="submission" date="2014-09" db="EMBL/GenBank/DDBJ databases">
        <authorList>
            <person name="Magalhaes I.L.F."/>
            <person name="Oliveira U."/>
            <person name="Santos F.R."/>
            <person name="Vidigal T.H.D.A."/>
            <person name="Brescovit A.D."/>
            <person name="Santos A.J."/>
        </authorList>
    </citation>
    <scope>NUCLEOTIDE SEQUENCE</scope>
    <source>
        <tissue evidence="1">Shoot tissue taken approximately 20 cm above the soil surface</tissue>
    </source>
</reference>
<reference evidence="1" key="2">
    <citation type="journal article" date="2015" name="Data Brief">
        <title>Shoot transcriptome of the giant reed, Arundo donax.</title>
        <authorList>
            <person name="Barrero R.A."/>
            <person name="Guerrero F.D."/>
            <person name="Moolhuijzen P."/>
            <person name="Goolsby J.A."/>
            <person name="Tidwell J."/>
            <person name="Bellgard S.E."/>
            <person name="Bellgard M.I."/>
        </authorList>
    </citation>
    <scope>NUCLEOTIDE SEQUENCE</scope>
    <source>
        <tissue evidence="1">Shoot tissue taken approximately 20 cm above the soil surface</tissue>
    </source>
</reference>
<accession>A0A0A9AGA7</accession>
<sequence length="64" mass="7815">MRPWCQYSQTRIWSVKLNHYFSHWMITWLRLLQVNCSVGLLRRIQKLATSRNQLHFMIVPDISI</sequence>
<protein>
    <submittedName>
        <fullName evidence="1">Uncharacterized protein</fullName>
    </submittedName>
</protein>
<name>A0A0A9AGA7_ARUDO</name>
<proteinExistence type="predicted"/>
<organism evidence="1">
    <name type="scientific">Arundo donax</name>
    <name type="common">Giant reed</name>
    <name type="synonym">Donax arundinaceus</name>
    <dbReference type="NCBI Taxonomy" id="35708"/>
    <lineage>
        <taxon>Eukaryota</taxon>
        <taxon>Viridiplantae</taxon>
        <taxon>Streptophyta</taxon>
        <taxon>Embryophyta</taxon>
        <taxon>Tracheophyta</taxon>
        <taxon>Spermatophyta</taxon>
        <taxon>Magnoliopsida</taxon>
        <taxon>Liliopsida</taxon>
        <taxon>Poales</taxon>
        <taxon>Poaceae</taxon>
        <taxon>PACMAD clade</taxon>
        <taxon>Arundinoideae</taxon>
        <taxon>Arundineae</taxon>
        <taxon>Arundo</taxon>
    </lineage>
</organism>
<dbReference type="EMBL" id="GBRH01247724">
    <property type="protein sequence ID" value="JAD50171.1"/>
    <property type="molecule type" value="Transcribed_RNA"/>
</dbReference>
<evidence type="ECO:0000313" key="1">
    <source>
        <dbReference type="EMBL" id="JAD50171.1"/>
    </source>
</evidence>